<sequence length="121" mass="13963">MTTKSFGDRGEDLAAQYLEKRGCRILERQFRAKTGEIDIIAEDRGALLFIEVKTRRPTRFGAPAQAVGYTKQRRIFRTALLYMQKRAIGERFCRFDVLEVLVMGGSYTVNHYENAFEFDGL</sequence>
<dbReference type="HAMAP" id="MF_00048">
    <property type="entry name" value="UPF0102"/>
    <property type="match status" value="1"/>
</dbReference>
<evidence type="ECO:0000256" key="2">
    <source>
        <dbReference type="HAMAP-Rule" id="MF_00048"/>
    </source>
</evidence>
<dbReference type="EMBL" id="ACKP02000040">
    <property type="protein sequence ID" value="EEX76877.1"/>
    <property type="molecule type" value="Genomic_DNA"/>
</dbReference>
<organism evidence="4 5">
    <name type="scientific">Selenomonas sputigena (strain ATCC 35185 / DSM 20758 / CCUG 44933 / VPI D19B-28)</name>
    <dbReference type="NCBI Taxonomy" id="546271"/>
    <lineage>
        <taxon>Bacteria</taxon>
        <taxon>Bacillati</taxon>
        <taxon>Bacillota</taxon>
        <taxon>Negativicutes</taxon>
        <taxon>Selenomonadales</taxon>
        <taxon>Selenomonadaceae</taxon>
        <taxon>Selenomonas</taxon>
    </lineage>
</organism>
<comment type="similarity">
    <text evidence="1 2">Belongs to the UPF0102 family.</text>
</comment>
<dbReference type="EMBL" id="CP002637">
    <property type="protein sequence ID" value="AEB99856.1"/>
    <property type="molecule type" value="Genomic_DNA"/>
</dbReference>
<dbReference type="RefSeq" id="WP_006193021.1">
    <property type="nucleotide sequence ID" value="NC_015437.1"/>
</dbReference>
<dbReference type="InterPro" id="IPR003509">
    <property type="entry name" value="UPF0102_YraN-like"/>
</dbReference>
<dbReference type="HOGENOM" id="CLU_115353_2_1_9"/>
<dbReference type="PANTHER" id="PTHR34039:SF1">
    <property type="entry name" value="UPF0102 PROTEIN YRAN"/>
    <property type="match status" value="1"/>
</dbReference>
<protein>
    <recommendedName>
        <fullName evidence="2">UPF0102 protein Selsp_0892</fullName>
    </recommendedName>
</protein>
<dbReference type="SUPFAM" id="SSF52980">
    <property type="entry name" value="Restriction endonuclease-like"/>
    <property type="match status" value="1"/>
</dbReference>
<evidence type="ECO:0000313" key="6">
    <source>
        <dbReference type="Proteomes" id="UP000011124"/>
    </source>
</evidence>
<dbReference type="InterPro" id="IPR011856">
    <property type="entry name" value="tRNA_endonuc-like_dom_sf"/>
</dbReference>
<dbReference type="Pfam" id="PF02021">
    <property type="entry name" value="UPF0102"/>
    <property type="match status" value="1"/>
</dbReference>
<dbReference type="NCBIfam" id="NF009150">
    <property type="entry name" value="PRK12497.1-3"/>
    <property type="match status" value="1"/>
</dbReference>
<dbReference type="KEGG" id="ssg:Selsp_0892"/>
<dbReference type="GO" id="GO:0003676">
    <property type="term" value="F:nucleic acid binding"/>
    <property type="evidence" value="ECO:0007669"/>
    <property type="project" value="InterPro"/>
</dbReference>
<dbReference type="AlphaFoldDB" id="C9LW74"/>
<dbReference type="STRING" id="546271.Selsp_0892"/>
<dbReference type="NCBIfam" id="NF009154">
    <property type="entry name" value="PRK12497.3-3"/>
    <property type="match status" value="1"/>
</dbReference>
<evidence type="ECO:0000256" key="1">
    <source>
        <dbReference type="ARBA" id="ARBA00006738"/>
    </source>
</evidence>
<dbReference type="eggNOG" id="COG0792">
    <property type="taxonomic scope" value="Bacteria"/>
</dbReference>
<evidence type="ECO:0000313" key="3">
    <source>
        <dbReference type="EMBL" id="AEB99856.1"/>
    </source>
</evidence>
<dbReference type="Proteomes" id="UP000011124">
    <property type="component" value="Chromosome"/>
</dbReference>
<dbReference type="OrthoDB" id="9802516at2"/>
<dbReference type="NCBIfam" id="TIGR00252">
    <property type="entry name" value="YraN family protein"/>
    <property type="match status" value="1"/>
</dbReference>
<dbReference type="PANTHER" id="PTHR34039">
    <property type="entry name" value="UPF0102 PROTEIN YRAN"/>
    <property type="match status" value="1"/>
</dbReference>
<dbReference type="Proteomes" id="UP000003505">
    <property type="component" value="Unassembled WGS sequence"/>
</dbReference>
<reference evidence="4 5" key="1">
    <citation type="submission" date="2009-09" db="EMBL/GenBank/DDBJ databases">
        <authorList>
            <person name="Weinstock G."/>
            <person name="Sodergren E."/>
            <person name="Clifton S."/>
            <person name="Fulton L."/>
            <person name="Fulton B."/>
            <person name="Courtney L."/>
            <person name="Fronick C."/>
            <person name="Harrison M."/>
            <person name="Strong C."/>
            <person name="Farmer C."/>
            <person name="Delahaunty K."/>
            <person name="Markovic C."/>
            <person name="Hall O."/>
            <person name="Minx P."/>
            <person name="Tomlinson C."/>
            <person name="Mitreva M."/>
            <person name="Nelson J."/>
            <person name="Hou S."/>
            <person name="Wollam A."/>
            <person name="Pepin K.H."/>
            <person name="Johnson M."/>
            <person name="Bhonagiri V."/>
            <person name="Nash W.E."/>
            <person name="Warren W."/>
            <person name="Chinwalla A."/>
            <person name="Mardis E.R."/>
            <person name="Wilson R.K."/>
        </authorList>
    </citation>
    <scope>NUCLEOTIDE SEQUENCE [LARGE SCALE GENOMIC DNA]</scope>
    <source>
        <strain evidence="4">ATCC 35185</strain>
        <strain evidence="5">ATCC 35185 / DSM 20758 / VPI D19B-28</strain>
    </source>
</reference>
<name>C9LW74_SELS3</name>
<dbReference type="CDD" id="cd20736">
    <property type="entry name" value="PoNe_Nuclease"/>
    <property type="match status" value="1"/>
</dbReference>
<proteinExistence type="inferred from homology"/>
<evidence type="ECO:0000313" key="4">
    <source>
        <dbReference type="EMBL" id="EEX76877.1"/>
    </source>
</evidence>
<dbReference type="InterPro" id="IPR011335">
    <property type="entry name" value="Restrct_endonuc-II-like"/>
</dbReference>
<reference evidence="3 6" key="2">
    <citation type="submission" date="2011-04" db="EMBL/GenBank/DDBJ databases">
        <title>The complete genome of Selenomonas sputigena DSM 20758.</title>
        <authorList>
            <consortium name="US DOE Joint Genome Institute (JGI-PGF)"/>
            <person name="Lucas S."/>
            <person name="Copeland A."/>
            <person name="Lapidus A."/>
            <person name="Bruce D."/>
            <person name="Goodwin L."/>
            <person name="Pitluck S."/>
            <person name="Peters L."/>
            <person name="Kyrpides N."/>
            <person name="Mavromatis K."/>
            <person name="Ivanova N."/>
            <person name="Ovchinnikova G."/>
            <person name="Teshima H."/>
            <person name="Detter J.C."/>
            <person name="Tapia R."/>
            <person name="Han C."/>
            <person name="Land M."/>
            <person name="Hauser L."/>
            <person name="Markowitz V."/>
            <person name="Cheng J.-F."/>
            <person name="Hugenholtz P."/>
            <person name="Woyke T."/>
            <person name="Wu D."/>
            <person name="Gronow S."/>
            <person name="Wellnitz S."/>
            <person name="Schneider S."/>
            <person name="Klenk H.-P."/>
            <person name="Eisen J.A."/>
        </authorList>
    </citation>
    <scope>NUCLEOTIDE SEQUENCE [LARGE SCALE GENOMIC DNA]</scope>
    <source>
        <strain evidence="3">ATCC 35185</strain>
        <strain evidence="6">ATCC 35185 / DSM 20758 / VPI D19B-28</strain>
    </source>
</reference>
<evidence type="ECO:0000313" key="5">
    <source>
        <dbReference type="Proteomes" id="UP000003505"/>
    </source>
</evidence>
<dbReference type="Gene3D" id="3.40.1350.10">
    <property type="match status" value="1"/>
</dbReference>
<accession>C9LW74</accession>
<gene>
    <name evidence="3" type="ordered locus">Selsp_0892</name>
    <name evidence="4" type="ORF">SELSPUOL_01728</name>
</gene>
<keyword evidence="6" id="KW-1185">Reference proteome</keyword>